<gene>
    <name evidence="1" type="ORF">CFBP6411_04815</name>
</gene>
<dbReference type="AlphaFoldDB" id="A0A2K4WJU8"/>
<evidence type="ECO:0000313" key="1">
    <source>
        <dbReference type="EMBL" id="SOS36172.1"/>
    </source>
</evidence>
<sequence>MNIRELMERLSEFDPEAKVVIEYDTHFLDIRAVQPELILTEGASWADYPSAKVLDHASQRYLVTESERASYLHSPQQEVIALWGTSP</sequence>
<proteinExistence type="predicted"/>
<dbReference type="Proteomes" id="UP000238093">
    <property type="component" value="Chromosome I"/>
</dbReference>
<evidence type="ECO:0000313" key="2">
    <source>
        <dbReference type="Proteomes" id="UP000238093"/>
    </source>
</evidence>
<protein>
    <submittedName>
        <fullName evidence="1">Uncharacterized protein</fullName>
    </submittedName>
</protein>
<name>A0A2K4WJU8_9PSED</name>
<accession>A0A2K4WJU8</accession>
<dbReference type="EMBL" id="LT963408">
    <property type="protein sequence ID" value="SOS36172.1"/>
    <property type="molecule type" value="Genomic_DNA"/>
</dbReference>
<reference evidence="2" key="1">
    <citation type="submission" date="2017-11" db="EMBL/GenBank/DDBJ databases">
        <authorList>
            <person name="Blom J."/>
        </authorList>
    </citation>
    <scope>NUCLEOTIDE SEQUENCE [LARGE SCALE GENOMIC DNA]</scope>
</reference>
<organism evidence="1 2">
    <name type="scientific">Pseudomonas syringae group genomosp. 3</name>
    <dbReference type="NCBI Taxonomy" id="251701"/>
    <lineage>
        <taxon>Bacteria</taxon>
        <taxon>Pseudomonadati</taxon>
        <taxon>Pseudomonadota</taxon>
        <taxon>Gammaproteobacteria</taxon>
        <taxon>Pseudomonadales</taxon>
        <taxon>Pseudomonadaceae</taxon>
        <taxon>Pseudomonas</taxon>
    </lineage>
</organism>